<feature type="domain" description="DUF7793" evidence="1">
    <location>
        <begin position="9"/>
        <end position="120"/>
    </location>
</feature>
<dbReference type="RefSeq" id="WP_057482316.1">
    <property type="nucleotide sequence ID" value="NZ_BMWR01000001.1"/>
</dbReference>
<dbReference type="Gene3D" id="3.40.970.30">
    <property type="entry name" value="yp_829618.1 like domains"/>
    <property type="match status" value="1"/>
</dbReference>
<name>A0A0Q9ZH34_9FLAO</name>
<proteinExistence type="predicted"/>
<dbReference type="OrthoDB" id="957652at2"/>
<evidence type="ECO:0000313" key="2">
    <source>
        <dbReference type="EMBL" id="KRG28670.1"/>
    </source>
</evidence>
<accession>A0A0Q9ZH34</accession>
<gene>
    <name evidence="2" type="ORF">APR42_07820</name>
</gene>
<evidence type="ECO:0000259" key="1">
    <source>
        <dbReference type="Pfam" id="PF25056"/>
    </source>
</evidence>
<evidence type="ECO:0000313" key="3">
    <source>
        <dbReference type="Proteomes" id="UP000051643"/>
    </source>
</evidence>
<reference evidence="2" key="1">
    <citation type="submission" date="2015-10" db="EMBL/GenBank/DDBJ databases">
        <title>Draft genome sequence of Salegentibacter mishustinae KCTC 12263.</title>
        <authorList>
            <person name="Lin W."/>
            <person name="Zheng Q."/>
        </authorList>
    </citation>
    <scope>NUCLEOTIDE SEQUENCE [LARGE SCALE GENOMIC DNA]</scope>
    <source>
        <strain evidence="2">KCTC 12263</strain>
    </source>
</reference>
<dbReference type="STRING" id="270918.APR42_07820"/>
<dbReference type="InterPro" id="IPR056695">
    <property type="entry name" value="DUF7793"/>
</dbReference>
<keyword evidence="3" id="KW-1185">Reference proteome</keyword>
<protein>
    <recommendedName>
        <fullName evidence="1">DUF7793 domain-containing protein</fullName>
    </recommendedName>
</protein>
<dbReference type="AlphaFoldDB" id="A0A0Q9ZH34"/>
<dbReference type="Pfam" id="PF25056">
    <property type="entry name" value="DUF7793"/>
    <property type="match status" value="1"/>
</dbReference>
<sequence length="122" mass="14237">MFKGKYGTYWIEDGILFVDYKPDLVVSLKVAKRIARDRMEFQQNKEYPVFCNLDGIVGAHSDARHYLVQEGTLLINALALHSTSPVAIRLTEFYLKIHNHKIPTQIFKHKNQAMHYLKPYTQ</sequence>
<organism evidence="2 3">
    <name type="scientific">Salegentibacter mishustinae</name>
    <dbReference type="NCBI Taxonomy" id="270918"/>
    <lineage>
        <taxon>Bacteria</taxon>
        <taxon>Pseudomonadati</taxon>
        <taxon>Bacteroidota</taxon>
        <taxon>Flavobacteriia</taxon>
        <taxon>Flavobacteriales</taxon>
        <taxon>Flavobacteriaceae</taxon>
        <taxon>Salegentibacter</taxon>
    </lineage>
</organism>
<comment type="caution">
    <text evidence="2">The sequence shown here is derived from an EMBL/GenBank/DDBJ whole genome shotgun (WGS) entry which is preliminary data.</text>
</comment>
<dbReference type="EMBL" id="LKTP01000023">
    <property type="protein sequence ID" value="KRG28670.1"/>
    <property type="molecule type" value="Genomic_DNA"/>
</dbReference>
<dbReference type="Proteomes" id="UP000051643">
    <property type="component" value="Unassembled WGS sequence"/>
</dbReference>